<dbReference type="InterPro" id="IPR050213">
    <property type="entry name" value="GST_superfamily"/>
</dbReference>
<dbReference type="PROSITE" id="PS50405">
    <property type="entry name" value="GST_CTER"/>
    <property type="match status" value="1"/>
</dbReference>
<dbReference type="PANTHER" id="PTHR11571">
    <property type="entry name" value="GLUTATHIONE S-TRANSFERASE"/>
    <property type="match status" value="1"/>
</dbReference>
<evidence type="ECO:0000259" key="2">
    <source>
        <dbReference type="PROSITE" id="PS50405"/>
    </source>
</evidence>
<dbReference type="RefSeq" id="WP_163043236.1">
    <property type="nucleotide sequence ID" value="NZ_JAAAMJ010000003.1"/>
</dbReference>
<dbReference type="Pfam" id="PF14497">
    <property type="entry name" value="GST_C_3"/>
    <property type="match status" value="1"/>
</dbReference>
<dbReference type="SUPFAM" id="SSF47616">
    <property type="entry name" value="GST C-terminal domain-like"/>
    <property type="match status" value="1"/>
</dbReference>
<dbReference type="AlphaFoldDB" id="A0A6L9MF78"/>
<dbReference type="EMBL" id="JAAAMJ010000003">
    <property type="protein sequence ID" value="NDV86504.1"/>
    <property type="molecule type" value="Genomic_DNA"/>
</dbReference>
<dbReference type="PROSITE" id="PS50404">
    <property type="entry name" value="GST_NTER"/>
    <property type="match status" value="1"/>
</dbReference>
<dbReference type="GO" id="GO:0006749">
    <property type="term" value="P:glutathione metabolic process"/>
    <property type="evidence" value="ECO:0007669"/>
    <property type="project" value="TreeGrafter"/>
</dbReference>
<organism evidence="3 4">
    <name type="scientific">Aurantimonas aggregata</name>
    <dbReference type="NCBI Taxonomy" id="2047720"/>
    <lineage>
        <taxon>Bacteria</taxon>
        <taxon>Pseudomonadati</taxon>
        <taxon>Pseudomonadota</taxon>
        <taxon>Alphaproteobacteria</taxon>
        <taxon>Hyphomicrobiales</taxon>
        <taxon>Aurantimonadaceae</taxon>
        <taxon>Aurantimonas</taxon>
    </lineage>
</organism>
<evidence type="ECO:0000313" key="3">
    <source>
        <dbReference type="EMBL" id="NDV86504.1"/>
    </source>
</evidence>
<keyword evidence="3" id="KW-0808">Transferase</keyword>
<dbReference type="CDD" id="cd03192">
    <property type="entry name" value="GST_C_Sigma_like"/>
    <property type="match status" value="1"/>
</dbReference>
<dbReference type="InterPro" id="IPR036249">
    <property type="entry name" value="Thioredoxin-like_sf"/>
</dbReference>
<protein>
    <submittedName>
        <fullName evidence="3">Glutathione S-transferase</fullName>
    </submittedName>
</protein>
<proteinExistence type="predicted"/>
<dbReference type="GO" id="GO:0004364">
    <property type="term" value="F:glutathione transferase activity"/>
    <property type="evidence" value="ECO:0007669"/>
    <property type="project" value="TreeGrafter"/>
</dbReference>
<evidence type="ECO:0000259" key="1">
    <source>
        <dbReference type="PROSITE" id="PS50404"/>
    </source>
</evidence>
<dbReference type="InterPro" id="IPR004045">
    <property type="entry name" value="Glutathione_S-Trfase_N"/>
</dbReference>
<feature type="domain" description="GST C-terminal" evidence="2">
    <location>
        <begin position="92"/>
        <end position="228"/>
    </location>
</feature>
<dbReference type="InterPro" id="IPR010987">
    <property type="entry name" value="Glutathione-S-Trfase_C-like"/>
</dbReference>
<accession>A0A6L9MF78</accession>
<dbReference type="SUPFAM" id="SSF52833">
    <property type="entry name" value="Thioredoxin-like"/>
    <property type="match status" value="1"/>
</dbReference>
<dbReference type="InterPro" id="IPR004046">
    <property type="entry name" value="GST_C"/>
</dbReference>
<dbReference type="Gene3D" id="3.40.30.10">
    <property type="entry name" value="Glutaredoxin"/>
    <property type="match status" value="1"/>
</dbReference>
<gene>
    <name evidence="3" type="ORF">GTW51_07300</name>
</gene>
<name>A0A6L9MF78_9HYPH</name>
<dbReference type="PANTHER" id="PTHR11571:SF263">
    <property type="entry name" value="GLUTATHIONE S-TRANSFERASE"/>
    <property type="match status" value="1"/>
</dbReference>
<evidence type="ECO:0000313" key="4">
    <source>
        <dbReference type="Proteomes" id="UP000476332"/>
    </source>
</evidence>
<dbReference type="Proteomes" id="UP000476332">
    <property type="component" value="Unassembled WGS sequence"/>
</dbReference>
<dbReference type="Gene3D" id="1.20.1050.10">
    <property type="match status" value="1"/>
</dbReference>
<sequence length="243" mass="27315">MAYDLYYWPMIPGRGEYPRLVLEAAEAPYRDVARLPESDGGGMAAMTAFLEGERGALIPFAPPFLVDDDIVIVQAAEISAYVGERHGLAPLTEPERHFARSIALTTADLVAETHDVHHPLGAGLYYEDQKPEAKRRAEGFRNERMPKFLGWYEQLLERNPECDAYLVGDGLSHADLGLFQTVEGLTYAFPKRMQTLMTDYPKVAALRDRVADHPPVAAYLKSERRMAFNEDGIFRHYPELDAA</sequence>
<keyword evidence="4" id="KW-1185">Reference proteome</keyword>
<reference evidence="3 4" key="1">
    <citation type="submission" date="2020-01" db="EMBL/GenBank/DDBJ databases">
        <title>Genomes of bacteria type strains.</title>
        <authorList>
            <person name="Chen J."/>
            <person name="Zhu S."/>
            <person name="Chen J."/>
        </authorList>
    </citation>
    <scope>NUCLEOTIDE SEQUENCE [LARGE SCALE GENOMIC DNA]</scope>
    <source>
        <strain evidence="3 4">KCTC 52919</strain>
    </source>
</reference>
<comment type="caution">
    <text evidence="3">The sequence shown here is derived from an EMBL/GenBank/DDBJ whole genome shotgun (WGS) entry which is preliminary data.</text>
</comment>
<dbReference type="InterPro" id="IPR036282">
    <property type="entry name" value="Glutathione-S-Trfase_C_sf"/>
</dbReference>
<feature type="domain" description="GST N-terminal" evidence="1">
    <location>
        <begin position="1"/>
        <end position="90"/>
    </location>
</feature>